<evidence type="ECO:0000313" key="2">
    <source>
        <dbReference type="Proteomes" id="UP000248714"/>
    </source>
</evidence>
<name>A0ABX9DWN9_9PSEU</name>
<reference evidence="1 2" key="1">
    <citation type="submission" date="2018-06" db="EMBL/GenBank/DDBJ databases">
        <title>Genomic Encyclopedia of Type Strains, Phase IV (KMG-IV): sequencing the most valuable type-strain genomes for metagenomic binning, comparative biology and taxonomic classification.</title>
        <authorList>
            <person name="Goeker M."/>
        </authorList>
    </citation>
    <scope>NUCLEOTIDE SEQUENCE [LARGE SCALE GENOMIC DNA]</scope>
    <source>
        <strain evidence="1 2">DSM 45479</strain>
    </source>
</reference>
<gene>
    <name evidence="1" type="ORF">C8D87_1132</name>
</gene>
<dbReference type="RefSeq" id="WP_146772012.1">
    <property type="nucleotide sequence ID" value="NZ_QLTT01000013.1"/>
</dbReference>
<protein>
    <submittedName>
        <fullName evidence="1">Uncharacterized protein</fullName>
    </submittedName>
</protein>
<proteinExistence type="predicted"/>
<comment type="caution">
    <text evidence="1">The sequence shown here is derived from an EMBL/GenBank/DDBJ whole genome shotgun (WGS) entry which is preliminary data.</text>
</comment>
<accession>A0ABX9DWN9</accession>
<dbReference type="EMBL" id="QLTT01000013">
    <property type="protein sequence ID" value="RAS59702.1"/>
    <property type="molecule type" value="Genomic_DNA"/>
</dbReference>
<evidence type="ECO:0000313" key="1">
    <source>
        <dbReference type="EMBL" id="RAS59702.1"/>
    </source>
</evidence>
<organism evidence="1 2">
    <name type="scientific">Lentzea atacamensis</name>
    <dbReference type="NCBI Taxonomy" id="531938"/>
    <lineage>
        <taxon>Bacteria</taxon>
        <taxon>Bacillati</taxon>
        <taxon>Actinomycetota</taxon>
        <taxon>Actinomycetes</taxon>
        <taxon>Pseudonocardiales</taxon>
        <taxon>Pseudonocardiaceae</taxon>
        <taxon>Lentzea</taxon>
    </lineage>
</organism>
<keyword evidence="2" id="KW-1185">Reference proteome</keyword>
<sequence>MAYDRFASYVWEHLDSLWRRRYLDLSKVYGAQWEDGATNLARYVAKHMGCRMAHENYRVPTVLKPFLDGGSKADSVHMVLYKHPALRALRQLGKRDGVDATGLWIEPATGTASRSRNRLTRYTSGLTIGTIGVMYVWDDDVVDTDPFYVYRRARLHRRDDLPSA</sequence>
<dbReference type="Proteomes" id="UP000248714">
    <property type="component" value="Unassembled WGS sequence"/>
</dbReference>